<comment type="caution">
    <text evidence="2">The sequence shown here is derived from an EMBL/GenBank/DDBJ whole genome shotgun (WGS) entry which is preliminary data.</text>
</comment>
<keyword evidence="3" id="KW-1185">Reference proteome</keyword>
<dbReference type="Proteomes" id="UP001066276">
    <property type="component" value="Chromosome 12"/>
</dbReference>
<sequence>MGFSDSLSACPPPPIPKHGKSRARFVGLAETQDCQETLQLALDPHQPSFRAPQDSGTGAGEGSDAGTRDLFADNGGVNRERYRGRSRSGDLRIPVLRSRGLWRDPGPQFPALNGHGIALEGARSEAGTALYCCAPPSPARYPAAGMRPMPGNGAALFCASHASYALLPGAAPECSRLIGGDGDTRRQVGSQELRRTSEAAALLRGLIPLKDITSCPSGPTACPDTYYVGPSSGVRYGSYPPREISGFQSRVMGLQQRVTMVKAQAATSQDQDQKLAFLQSKLTYLEDRSRRDNIQFLGFPGAIKGEDMHLFLWETLPKLMGITFNPPLEFHRAHRLGPKRTGATARPARS</sequence>
<evidence type="ECO:0000313" key="3">
    <source>
        <dbReference type="Proteomes" id="UP001066276"/>
    </source>
</evidence>
<dbReference type="AlphaFoldDB" id="A0AAV7L023"/>
<name>A0AAV7L023_PLEWA</name>
<accession>A0AAV7L023</accession>
<organism evidence="2 3">
    <name type="scientific">Pleurodeles waltl</name>
    <name type="common">Iberian ribbed newt</name>
    <dbReference type="NCBI Taxonomy" id="8319"/>
    <lineage>
        <taxon>Eukaryota</taxon>
        <taxon>Metazoa</taxon>
        <taxon>Chordata</taxon>
        <taxon>Craniata</taxon>
        <taxon>Vertebrata</taxon>
        <taxon>Euteleostomi</taxon>
        <taxon>Amphibia</taxon>
        <taxon>Batrachia</taxon>
        <taxon>Caudata</taxon>
        <taxon>Salamandroidea</taxon>
        <taxon>Salamandridae</taxon>
        <taxon>Pleurodelinae</taxon>
        <taxon>Pleurodeles</taxon>
    </lineage>
</organism>
<dbReference type="Gene3D" id="3.30.70.1820">
    <property type="entry name" value="L1 transposable element, RRM domain"/>
    <property type="match status" value="1"/>
</dbReference>
<protein>
    <submittedName>
        <fullName evidence="2">Uncharacterized protein</fullName>
    </submittedName>
</protein>
<proteinExistence type="predicted"/>
<gene>
    <name evidence="2" type="ORF">NDU88_003970</name>
</gene>
<evidence type="ECO:0000256" key="1">
    <source>
        <dbReference type="SAM" id="MobiDB-lite"/>
    </source>
</evidence>
<feature type="region of interest" description="Disordered" evidence="1">
    <location>
        <begin position="1"/>
        <end position="21"/>
    </location>
</feature>
<evidence type="ECO:0000313" key="2">
    <source>
        <dbReference type="EMBL" id="KAJ1083815.1"/>
    </source>
</evidence>
<dbReference type="EMBL" id="JANPWB010000016">
    <property type="protein sequence ID" value="KAJ1083815.1"/>
    <property type="molecule type" value="Genomic_DNA"/>
</dbReference>
<reference evidence="2" key="1">
    <citation type="journal article" date="2022" name="bioRxiv">
        <title>Sequencing and chromosome-scale assembly of the giantPleurodeles waltlgenome.</title>
        <authorList>
            <person name="Brown T."/>
            <person name="Elewa A."/>
            <person name="Iarovenko S."/>
            <person name="Subramanian E."/>
            <person name="Araus A.J."/>
            <person name="Petzold A."/>
            <person name="Susuki M."/>
            <person name="Suzuki K.-i.T."/>
            <person name="Hayashi T."/>
            <person name="Toyoda A."/>
            <person name="Oliveira C."/>
            <person name="Osipova E."/>
            <person name="Leigh N.D."/>
            <person name="Simon A."/>
            <person name="Yun M.H."/>
        </authorList>
    </citation>
    <scope>NUCLEOTIDE SEQUENCE</scope>
    <source>
        <strain evidence="2">20211129_DDA</strain>
        <tissue evidence="2">Liver</tissue>
    </source>
</reference>
<feature type="region of interest" description="Disordered" evidence="1">
    <location>
        <begin position="39"/>
        <end position="86"/>
    </location>
</feature>